<dbReference type="AlphaFoldDB" id="A0A0V0RAA8"/>
<evidence type="ECO:0000313" key="1">
    <source>
        <dbReference type="EMBL" id="KRX11406.1"/>
    </source>
</evidence>
<reference evidence="1 2" key="1">
    <citation type="submission" date="2015-01" db="EMBL/GenBank/DDBJ databases">
        <title>Evolution of Trichinella species and genotypes.</title>
        <authorList>
            <person name="Korhonen P.K."/>
            <person name="Edoardo P."/>
            <person name="Giuseppe L.R."/>
            <person name="Gasser R.B."/>
        </authorList>
    </citation>
    <scope>NUCLEOTIDE SEQUENCE [LARGE SCALE GENOMIC DNA]</scope>
    <source>
        <strain evidence="1">ISS37</strain>
    </source>
</reference>
<dbReference type="Proteomes" id="UP000054630">
    <property type="component" value="Unassembled WGS sequence"/>
</dbReference>
<accession>A0A0V0RAA8</accession>
<sequence length="32" mass="3587">MGAFLTYFLFVNIMGSWGPFCPTFNFHGVALT</sequence>
<organism evidence="1 2">
    <name type="scientific">Trichinella nelsoni</name>
    <dbReference type="NCBI Taxonomy" id="6336"/>
    <lineage>
        <taxon>Eukaryota</taxon>
        <taxon>Metazoa</taxon>
        <taxon>Ecdysozoa</taxon>
        <taxon>Nematoda</taxon>
        <taxon>Enoplea</taxon>
        <taxon>Dorylaimia</taxon>
        <taxon>Trichinellida</taxon>
        <taxon>Trichinellidae</taxon>
        <taxon>Trichinella</taxon>
    </lineage>
</organism>
<protein>
    <submittedName>
        <fullName evidence="1">Uncharacterized protein</fullName>
    </submittedName>
</protein>
<evidence type="ECO:0000313" key="2">
    <source>
        <dbReference type="Proteomes" id="UP000054630"/>
    </source>
</evidence>
<gene>
    <name evidence="1" type="ORF">T07_7174</name>
</gene>
<comment type="caution">
    <text evidence="1">The sequence shown here is derived from an EMBL/GenBank/DDBJ whole genome shotgun (WGS) entry which is preliminary data.</text>
</comment>
<keyword evidence="2" id="KW-1185">Reference proteome</keyword>
<proteinExistence type="predicted"/>
<name>A0A0V0RAA8_9BILA</name>
<dbReference type="EMBL" id="JYDL01002300">
    <property type="protein sequence ID" value="KRX11406.1"/>
    <property type="molecule type" value="Genomic_DNA"/>
</dbReference>